<evidence type="ECO:0000313" key="1">
    <source>
        <dbReference type="EMBL" id="KAL3787472.1"/>
    </source>
</evidence>
<evidence type="ECO:0000313" key="2">
    <source>
        <dbReference type="Proteomes" id="UP001530400"/>
    </source>
</evidence>
<dbReference type="EMBL" id="JALLPJ020000610">
    <property type="protein sequence ID" value="KAL3787472.1"/>
    <property type="molecule type" value="Genomic_DNA"/>
</dbReference>
<sequence>MIIHTDAGVAAMEMQNASPGLDYVMDSLTRQSIYQNRKCGEDEGAKLLKDSIANPPLAAIESWRNK</sequence>
<reference evidence="1 2" key="1">
    <citation type="submission" date="2024-10" db="EMBL/GenBank/DDBJ databases">
        <title>Updated reference genomes for cyclostephanoid diatoms.</title>
        <authorList>
            <person name="Roberts W.R."/>
            <person name="Alverson A.J."/>
        </authorList>
    </citation>
    <scope>NUCLEOTIDE SEQUENCE [LARGE SCALE GENOMIC DNA]</scope>
    <source>
        <strain evidence="1 2">AJA010-31</strain>
    </source>
</reference>
<dbReference type="Proteomes" id="UP001530400">
    <property type="component" value="Unassembled WGS sequence"/>
</dbReference>
<organism evidence="1 2">
    <name type="scientific">Cyclotella atomus</name>
    <dbReference type="NCBI Taxonomy" id="382360"/>
    <lineage>
        <taxon>Eukaryota</taxon>
        <taxon>Sar</taxon>
        <taxon>Stramenopiles</taxon>
        <taxon>Ochrophyta</taxon>
        <taxon>Bacillariophyta</taxon>
        <taxon>Coscinodiscophyceae</taxon>
        <taxon>Thalassiosirophycidae</taxon>
        <taxon>Stephanodiscales</taxon>
        <taxon>Stephanodiscaceae</taxon>
        <taxon>Cyclotella</taxon>
    </lineage>
</organism>
<keyword evidence="2" id="KW-1185">Reference proteome</keyword>
<gene>
    <name evidence="1" type="ORF">ACHAWO_007338</name>
</gene>
<protein>
    <submittedName>
        <fullName evidence="1">Uncharacterized protein</fullName>
    </submittedName>
</protein>
<name>A0ABD3PIC8_9STRA</name>
<accession>A0ABD3PIC8</accession>
<proteinExistence type="predicted"/>
<dbReference type="AlphaFoldDB" id="A0ABD3PIC8"/>
<comment type="caution">
    <text evidence="1">The sequence shown here is derived from an EMBL/GenBank/DDBJ whole genome shotgun (WGS) entry which is preliminary data.</text>
</comment>